<gene>
    <name evidence="2" type="ORF">GIL414_LOCUS41294</name>
    <name evidence="1" type="ORF">SMN809_LOCUS40114</name>
</gene>
<evidence type="ECO:0000313" key="1">
    <source>
        <dbReference type="EMBL" id="CAF4626476.1"/>
    </source>
</evidence>
<dbReference type="GO" id="GO:0016567">
    <property type="term" value="P:protein ubiquitination"/>
    <property type="evidence" value="ECO:0007669"/>
    <property type="project" value="TreeGrafter"/>
</dbReference>
<dbReference type="GO" id="GO:0005634">
    <property type="term" value="C:nucleus"/>
    <property type="evidence" value="ECO:0007669"/>
    <property type="project" value="TreeGrafter"/>
</dbReference>
<dbReference type="GO" id="GO:0031625">
    <property type="term" value="F:ubiquitin protein ligase binding"/>
    <property type="evidence" value="ECO:0007669"/>
    <property type="project" value="TreeGrafter"/>
</dbReference>
<accession>A0A8S2ZRZ5</accession>
<name>A0A8S2ZRZ5_9BILA</name>
<dbReference type="PANTHER" id="PTHR13374">
    <property type="entry name" value="DET1 HOMOLOG DE-ETIOLATED-1 HOMOLOG"/>
    <property type="match status" value="1"/>
</dbReference>
<proteinExistence type="predicted"/>
<dbReference type="GO" id="GO:0032436">
    <property type="term" value="P:positive regulation of proteasomal ubiquitin-dependent protein catabolic process"/>
    <property type="evidence" value="ECO:0007669"/>
    <property type="project" value="TreeGrafter"/>
</dbReference>
<dbReference type="InterPro" id="IPR019138">
    <property type="entry name" value="De-etiolated_protein_1_Det1"/>
</dbReference>
<dbReference type="GO" id="GO:0031461">
    <property type="term" value="C:cullin-RING ubiquitin ligase complex"/>
    <property type="evidence" value="ECO:0007669"/>
    <property type="project" value="TreeGrafter"/>
</dbReference>
<dbReference type="EMBL" id="CAJOBJ010116689">
    <property type="protein sequence ID" value="CAF4656543.1"/>
    <property type="molecule type" value="Genomic_DNA"/>
</dbReference>
<dbReference type="PANTHER" id="PTHR13374:SF3">
    <property type="entry name" value="DET1 HOMOLOG"/>
    <property type="match status" value="1"/>
</dbReference>
<protein>
    <submittedName>
        <fullName evidence="2">Uncharacterized protein</fullName>
    </submittedName>
</protein>
<dbReference type="Proteomes" id="UP000676336">
    <property type="component" value="Unassembled WGS sequence"/>
</dbReference>
<dbReference type="GO" id="GO:1990756">
    <property type="term" value="F:ubiquitin-like ligase-substrate adaptor activity"/>
    <property type="evidence" value="ECO:0007669"/>
    <property type="project" value="TreeGrafter"/>
</dbReference>
<dbReference type="EMBL" id="CAJOBI010109583">
    <property type="protein sequence ID" value="CAF4626476.1"/>
    <property type="molecule type" value="Genomic_DNA"/>
</dbReference>
<evidence type="ECO:0000313" key="3">
    <source>
        <dbReference type="Proteomes" id="UP000681720"/>
    </source>
</evidence>
<comment type="caution">
    <text evidence="2">The sequence shown here is derived from an EMBL/GenBank/DDBJ whole genome shotgun (WGS) entry which is preliminary data.</text>
</comment>
<reference evidence="2" key="1">
    <citation type="submission" date="2021-02" db="EMBL/GenBank/DDBJ databases">
        <authorList>
            <person name="Nowell W R."/>
        </authorList>
    </citation>
    <scope>NUCLEOTIDE SEQUENCE</scope>
</reference>
<dbReference type="Proteomes" id="UP000681720">
    <property type="component" value="Unassembled WGS sequence"/>
</dbReference>
<evidence type="ECO:0000313" key="2">
    <source>
        <dbReference type="EMBL" id="CAF4656543.1"/>
    </source>
</evidence>
<sequence length="120" mass="13985">MASSLSSSSSKRRNLFNFAQSRTVINNDQENLLRRAIPKHNLVGWLRDRELGYAKSRINLFIARRTNVYRAIHPSYSILMCTVPQAVYIRRFSPNGQYLLAFSHDLESLIVYKYKGKMML</sequence>
<organism evidence="2 3">
    <name type="scientific">Rotaria magnacalcarata</name>
    <dbReference type="NCBI Taxonomy" id="392030"/>
    <lineage>
        <taxon>Eukaryota</taxon>
        <taxon>Metazoa</taxon>
        <taxon>Spiralia</taxon>
        <taxon>Gnathifera</taxon>
        <taxon>Rotifera</taxon>
        <taxon>Eurotatoria</taxon>
        <taxon>Bdelloidea</taxon>
        <taxon>Philodinida</taxon>
        <taxon>Philodinidae</taxon>
        <taxon>Rotaria</taxon>
    </lineage>
</organism>
<dbReference type="AlphaFoldDB" id="A0A8S2ZRZ5"/>